<evidence type="ECO:0000259" key="1">
    <source>
        <dbReference type="PROSITE" id="PS50943"/>
    </source>
</evidence>
<dbReference type="Proteomes" id="UP000054903">
    <property type="component" value="Unassembled WGS sequence"/>
</dbReference>
<evidence type="ECO:0000313" key="2">
    <source>
        <dbReference type="EMBL" id="SAK88693.1"/>
    </source>
</evidence>
<reference evidence="2" key="1">
    <citation type="submission" date="2016-01" db="EMBL/GenBank/DDBJ databases">
        <authorList>
            <person name="Peeters C."/>
        </authorList>
    </citation>
    <scope>NUCLEOTIDE SEQUENCE</scope>
    <source>
        <strain evidence="2">LMG 29320</strain>
    </source>
</reference>
<dbReference type="InterPro" id="IPR001387">
    <property type="entry name" value="Cro/C1-type_HTH"/>
</dbReference>
<comment type="caution">
    <text evidence="2">The sequence shown here is derived from an EMBL/GenBank/DDBJ whole genome shotgun (WGS) entry which is preliminary data.</text>
</comment>
<sequence length="82" mass="9196">MDAKELVTALRGFGLTQREIGESCDLSQGAISHIETGRIKSVLVENYKKLEAFYLAETKKRTRAVRKQRQRALESVGTRGAE</sequence>
<name>A0A158D2G7_9BURK</name>
<dbReference type="Gene3D" id="1.10.260.40">
    <property type="entry name" value="lambda repressor-like DNA-binding domains"/>
    <property type="match status" value="1"/>
</dbReference>
<dbReference type="RefSeq" id="WP_061136896.1">
    <property type="nucleotide sequence ID" value="NZ_FCNX02000013.1"/>
</dbReference>
<feature type="domain" description="HTH cro/C1-type" evidence="1">
    <location>
        <begin position="14"/>
        <end position="40"/>
    </location>
</feature>
<protein>
    <recommendedName>
        <fullName evidence="1">HTH cro/C1-type domain-containing protein</fullName>
    </recommendedName>
</protein>
<dbReference type="STRING" id="1777138.AWB77_04811"/>
<dbReference type="AlphaFoldDB" id="A0A158D2G7"/>
<dbReference type="GO" id="GO:0003677">
    <property type="term" value="F:DNA binding"/>
    <property type="evidence" value="ECO:0007669"/>
    <property type="project" value="InterPro"/>
</dbReference>
<gene>
    <name evidence="2" type="ORF">AWB77_04811</name>
</gene>
<proteinExistence type="predicted"/>
<evidence type="ECO:0000313" key="3">
    <source>
        <dbReference type="Proteomes" id="UP000054903"/>
    </source>
</evidence>
<dbReference type="SUPFAM" id="SSF47413">
    <property type="entry name" value="lambda repressor-like DNA-binding domains"/>
    <property type="match status" value="1"/>
</dbReference>
<dbReference type="EMBL" id="FCNX02000013">
    <property type="protein sequence ID" value="SAK88693.1"/>
    <property type="molecule type" value="Genomic_DNA"/>
</dbReference>
<dbReference type="OrthoDB" id="9135527at2"/>
<accession>A0A158D2G7</accession>
<dbReference type="InterPro" id="IPR010982">
    <property type="entry name" value="Lambda_DNA-bd_dom_sf"/>
</dbReference>
<dbReference type="Pfam" id="PF01381">
    <property type="entry name" value="HTH_3"/>
    <property type="match status" value="1"/>
</dbReference>
<keyword evidence="3" id="KW-1185">Reference proteome</keyword>
<dbReference type="PROSITE" id="PS50943">
    <property type="entry name" value="HTH_CROC1"/>
    <property type="match status" value="1"/>
</dbReference>
<organism evidence="2 3">
    <name type="scientific">Caballeronia fortuita</name>
    <dbReference type="NCBI Taxonomy" id="1777138"/>
    <lineage>
        <taxon>Bacteria</taxon>
        <taxon>Pseudomonadati</taxon>
        <taxon>Pseudomonadota</taxon>
        <taxon>Betaproteobacteria</taxon>
        <taxon>Burkholderiales</taxon>
        <taxon>Burkholderiaceae</taxon>
        <taxon>Caballeronia</taxon>
    </lineage>
</organism>